<dbReference type="InterPro" id="IPR035899">
    <property type="entry name" value="DBL_dom_sf"/>
</dbReference>
<evidence type="ECO:0000256" key="2">
    <source>
        <dbReference type="SAM" id="MobiDB-lite"/>
    </source>
</evidence>
<dbReference type="PANTHER" id="PTHR12877:SF15">
    <property type="entry name" value="RHO GUANINE NUCLEOTIDE EXCHANGE FACTOR 17"/>
    <property type="match status" value="1"/>
</dbReference>
<feature type="region of interest" description="Disordered" evidence="2">
    <location>
        <begin position="1364"/>
        <end position="1403"/>
    </location>
</feature>
<dbReference type="PANTHER" id="PTHR12877">
    <property type="entry name" value="RHO GUANINE NUCLEOTIDE EXCHANGE FACTOR"/>
    <property type="match status" value="1"/>
</dbReference>
<dbReference type="SUPFAM" id="SSF48065">
    <property type="entry name" value="DBL homology domain (DH-domain)"/>
    <property type="match status" value="1"/>
</dbReference>
<dbReference type="OrthoDB" id="4066896at2759"/>
<dbReference type="Proteomes" id="UP001107558">
    <property type="component" value="Chromosome 1"/>
</dbReference>
<dbReference type="EMBL" id="JADBJN010000001">
    <property type="protein sequence ID" value="KAG5680642.1"/>
    <property type="molecule type" value="Genomic_DNA"/>
</dbReference>
<comment type="caution">
    <text evidence="4">The sequence shown here is derived from an EMBL/GenBank/DDBJ whole genome shotgun (WGS) entry which is preliminary data.</text>
</comment>
<reference evidence="4" key="1">
    <citation type="submission" date="2021-03" db="EMBL/GenBank/DDBJ databases">
        <title>Chromosome level genome of the anhydrobiotic midge Polypedilum vanderplanki.</title>
        <authorList>
            <person name="Yoshida Y."/>
            <person name="Kikawada T."/>
            <person name="Gusev O."/>
        </authorList>
    </citation>
    <scope>NUCLEOTIDE SEQUENCE</scope>
    <source>
        <strain evidence="4">NIAS01</strain>
        <tissue evidence="4">Whole body or cell culture</tissue>
    </source>
</reference>
<feature type="region of interest" description="Disordered" evidence="2">
    <location>
        <begin position="737"/>
        <end position="757"/>
    </location>
</feature>
<dbReference type="PROSITE" id="PS50010">
    <property type="entry name" value="DH_2"/>
    <property type="match status" value="1"/>
</dbReference>
<feature type="region of interest" description="Disordered" evidence="2">
    <location>
        <begin position="670"/>
        <end position="691"/>
    </location>
</feature>
<proteinExistence type="predicted"/>
<sequence>MSTEAQQYDEKYKIEEWNRSIPAAGYIKLGSLRYGIRLSKINSISASNKSNNIDDNADNQSANKQQQQITLPISTPTSLIMSPSSDTTTAAAINGKSDFCNESCCCCISSSSSNAFTGKNISHNSQLSTMSAKNRTASSPSSASSSSSQKLLLKQQQHQQQQKSEQSKISSSVSSSNFKREASPTVCCYYIQNRSQSSRNNNCNSSKSVEINSDNINRTKKVPLLKEKIKKFEKSENLVEVVASGIPSSSSSLNNCDRRPVYKCVSENNNKRIYDDDKNSNFSTFLINRDERQQQQQLKAKAIQRGEAQKFIAQNERCKLKYVNDSNNNQVKSELVRNIQNCASSLPIRHKHDTQISKSDDIKITRVIIRHLEPTSSPSSPSLPNDQVSKQKVKNLLDDNDFSFIDSSSQSVSRSSSTSFASDEIALNDNYNLRKLRIPKISNRINNNNYKQQQELRTSANHIYSNDHSLYNNDFNCLSVLNKNRINLLSENEQQQQEHHQSYLEVRTDQTITIPENSTIMEKSKRNTLQKFGFGRKQPSSSASSSPERNRKTTSSKTERLKELTEKLKGHKTGSFKFNSRSVSPPVVTIPTPPPLPQTAPIPPPRKFKRSSHDTSAASSTDNLENSAVMEHHPDLQHIGKSKSVEPSSLLSGQITRQLARFLRPNTSASNLESLNRSKDTTQNNNEDDFLPKFNKAESRTIVGSYMQRSIPFRSASFSQADFNSGKYVKPELKSTIRHASIERSPSPPAKESTPERQIMKSEIQLELEDLFEPNEQSSKRNSDIETITEEPAAERLAEQHSIEDQLNVVQALETLIEEEPPLISVSPKTQRNEQLQQATTCLIPIPVFECIDKEWTNLPEHEGEEFCHPISEDVLPQAKVIENFIQILHNQETPCESSFEKQDSTESTQPQYIIPEVELNNVALQLDEITEKLKDEILPHEEVCNIVKTQIPQSKEELVPQKSFESVEEIRISPEIQEVLETVAETLHEEHKFLTNAIGNANINIVNLICPDLELSSDRGTPESSKFDLLKAMESSPEPGSFDKSSFDKSDNEFPEMTVRKRHSNDGNSGSDKSSPNASPNCNVDDKRKLDKSRRRKGIYIQWPAIERSQDTSFEYSANEDVYAPTKQQSLPTDSIGKKKGRGLEFCFSEPSIKHQSESIGSEPYTPESEHSAPKHPMWPKSSRRQSLTYQSSDEHDDQNSITLSPPVKQHRNVFQRSDSISDNESDRGSSRDRISSSPAPNNDQDLKRYSKRPLRGPYGQMLEAEMKKPTKVHYDGILEELCRSDSIKKSNCSLDSTGSSGGGFFSRNLKSRKAGSASLPVPMHQRAGSSPVPLIETPSPDPLPNHKKYPSSIDQRIVDSSDHLSFKSDSGSTKKLSLDSHLSVDQKSPKRTSSDISDKHTKKVYGDKVHLQKRSFDEIRMPATPEKNFILNTPETPKNMAATPELLAELLKGSSEKILNEQTTQNKKHQLRNNENSGSSNLPLAVLNSLNNLDTRTHVVVELFNTEKSYVESLQTIVLKYLNPLKLPENSGIVDIQTVDEIFFMVPSILNIHEKYLEELKKRLDAWDAMQCIGDVYYDVFSKPIVLETYIAFVNNWNKAKDAIRTTKSTKPAFAKFLEAMAREHKGKLSLDNLLIKPVQKFPNYELIFQRLIKHTDADHPDLPGCQDALKLVHDILVQLNCKEREALENGQREATLRELENVIEGISDLVSSERAFVSFELVSMPSGQAGRKERGFFLFTDLLVITSIKKRSGTYRKPNSMPGSFSTLDTNKYKFLTKIPLDDLEIVKCKLNLKKYIFIYVVLIYSVTPTM</sequence>
<protein>
    <recommendedName>
        <fullName evidence="3">DH domain-containing protein</fullName>
    </recommendedName>
</protein>
<keyword evidence="5" id="KW-1185">Reference proteome</keyword>
<feature type="compositionally biased region" description="Basic and acidic residues" evidence="2">
    <location>
        <begin position="1378"/>
        <end position="1403"/>
    </location>
</feature>
<feature type="region of interest" description="Disordered" evidence="2">
    <location>
        <begin position="1317"/>
        <end position="1352"/>
    </location>
</feature>
<feature type="domain" description="DH" evidence="3">
    <location>
        <begin position="1497"/>
        <end position="1685"/>
    </location>
</feature>
<dbReference type="InterPro" id="IPR000219">
    <property type="entry name" value="DH_dom"/>
</dbReference>
<feature type="region of interest" description="Disordered" evidence="2">
    <location>
        <begin position="1148"/>
        <end position="1256"/>
    </location>
</feature>
<dbReference type="InterPro" id="IPR039919">
    <property type="entry name" value="ARHGEF10/ARHGEF17"/>
</dbReference>
<feature type="region of interest" description="Disordered" evidence="2">
    <location>
        <begin position="529"/>
        <end position="628"/>
    </location>
</feature>
<feature type="region of interest" description="Disordered" evidence="2">
    <location>
        <begin position="1291"/>
        <end position="1310"/>
    </location>
</feature>
<feature type="compositionally biased region" description="Low complexity" evidence="2">
    <location>
        <begin position="138"/>
        <end position="176"/>
    </location>
</feature>
<dbReference type="SUPFAM" id="SSF50729">
    <property type="entry name" value="PH domain-like"/>
    <property type="match status" value="1"/>
</dbReference>
<feature type="region of interest" description="Disordered" evidence="2">
    <location>
        <begin position="1059"/>
        <end position="1091"/>
    </location>
</feature>
<dbReference type="CDD" id="cd00160">
    <property type="entry name" value="RhoGEF"/>
    <property type="match status" value="1"/>
</dbReference>
<evidence type="ECO:0000256" key="1">
    <source>
        <dbReference type="ARBA" id="ARBA00022658"/>
    </source>
</evidence>
<feature type="region of interest" description="Disordered" evidence="2">
    <location>
        <begin position="47"/>
        <end position="68"/>
    </location>
</feature>
<dbReference type="Gene3D" id="1.20.900.10">
    <property type="entry name" value="Dbl homology (DH) domain"/>
    <property type="match status" value="1"/>
</dbReference>
<evidence type="ECO:0000313" key="4">
    <source>
        <dbReference type="EMBL" id="KAG5680642.1"/>
    </source>
</evidence>
<keyword evidence="1" id="KW-0344">Guanine-nucleotide releasing factor</keyword>
<gene>
    <name evidence="4" type="ORF">PVAND_010136</name>
</gene>
<evidence type="ECO:0000313" key="5">
    <source>
        <dbReference type="Proteomes" id="UP001107558"/>
    </source>
</evidence>
<feature type="compositionally biased region" description="Polar residues" evidence="2">
    <location>
        <begin position="127"/>
        <end position="137"/>
    </location>
</feature>
<accession>A0A9J6CEU1</accession>
<feature type="compositionally biased region" description="Basic and acidic residues" evidence="2">
    <location>
        <begin position="557"/>
        <end position="568"/>
    </location>
</feature>
<organism evidence="4 5">
    <name type="scientific">Polypedilum vanderplanki</name>
    <name type="common">Sleeping chironomid midge</name>
    <dbReference type="NCBI Taxonomy" id="319348"/>
    <lineage>
        <taxon>Eukaryota</taxon>
        <taxon>Metazoa</taxon>
        <taxon>Ecdysozoa</taxon>
        <taxon>Arthropoda</taxon>
        <taxon>Hexapoda</taxon>
        <taxon>Insecta</taxon>
        <taxon>Pterygota</taxon>
        <taxon>Neoptera</taxon>
        <taxon>Endopterygota</taxon>
        <taxon>Diptera</taxon>
        <taxon>Nematocera</taxon>
        <taxon>Chironomoidea</taxon>
        <taxon>Chironomidae</taxon>
        <taxon>Chironominae</taxon>
        <taxon>Polypedilum</taxon>
        <taxon>Polypedilum</taxon>
    </lineage>
</organism>
<feature type="compositionally biased region" description="Pro residues" evidence="2">
    <location>
        <begin position="591"/>
        <end position="605"/>
    </location>
</feature>
<feature type="compositionally biased region" description="Basic and acidic residues" evidence="2">
    <location>
        <begin position="1226"/>
        <end position="1236"/>
    </location>
</feature>
<dbReference type="InterPro" id="IPR011993">
    <property type="entry name" value="PH-like_dom_sf"/>
</dbReference>
<dbReference type="Pfam" id="PF00621">
    <property type="entry name" value="RhoGEF"/>
    <property type="match status" value="1"/>
</dbReference>
<dbReference type="SMART" id="SM00325">
    <property type="entry name" value="RhoGEF"/>
    <property type="match status" value="1"/>
</dbReference>
<evidence type="ECO:0000259" key="3">
    <source>
        <dbReference type="PROSITE" id="PS50010"/>
    </source>
</evidence>
<dbReference type="FunFam" id="1.20.900.10:FF:000045">
    <property type="entry name" value="Uncharacterized protein, isoform C"/>
    <property type="match status" value="1"/>
</dbReference>
<dbReference type="Gene3D" id="2.30.29.30">
    <property type="entry name" value="Pleckstrin-homology domain (PH domain)/Phosphotyrosine-binding domain (PTB)"/>
    <property type="match status" value="1"/>
</dbReference>
<name>A0A9J6CEU1_POLVA</name>
<dbReference type="GO" id="GO:0005085">
    <property type="term" value="F:guanyl-nucleotide exchange factor activity"/>
    <property type="evidence" value="ECO:0007669"/>
    <property type="project" value="UniProtKB-KW"/>
</dbReference>
<feature type="compositionally biased region" description="Low complexity" evidence="2">
    <location>
        <begin position="1067"/>
        <end position="1076"/>
    </location>
</feature>
<feature type="region of interest" description="Disordered" evidence="2">
    <location>
        <begin position="127"/>
        <end position="177"/>
    </location>
</feature>
<feature type="compositionally biased region" description="Polar residues" evidence="2">
    <location>
        <begin position="670"/>
        <end position="685"/>
    </location>
</feature>
<dbReference type="GO" id="GO:0030036">
    <property type="term" value="P:actin cytoskeleton organization"/>
    <property type="evidence" value="ECO:0007669"/>
    <property type="project" value="TreeGrafter"/>
</dbReference>